<dbReference type="Pfam" id="PF05016">
    <property type="entry name" value="ParE_toxin"/>
    <property type="match status" value="1"/>
</dbReference>
<evidence type="ECO:0000313" key="3">
    <source>
        <dbReference type="Proteomes" id="UP000316095"/>
    </source>
</evidence>
<accession>A0A5C5XII6</accession>
<organism evidence="2 3">
    <name type="scientific">Rubinisphaera italica</name>
    <dbReference type="NCBI Taxonomy" id="2527969"/>
    <lineage>
        <taxon>Bacteria</taxon>
        <taxon>Pseudomonadati</taxon>
        <taxon>Planctomycetota</taxon>
        <taxon>Planctomycetia</taxon>
        <taxon>Planctomycetales</taxon>
        <taxon>Planctomycetaceae</taxon>
        <taxon>Rubinisphaera</taxon>
    </lineage>
</organism>
<sequence length="101" mass="12217">MEYSRVFHREFERDISSTMEWYESHQYGISAKFIANVRAAVQLICQDPTRYTVTRQELRYLSVKNFPYIVIYRVYDSTIYFLGVFHTSRDLDRIIKDSKRS</sequence>
<name>A0A5C5XII6_9PLAN</name>
<evidence type="ECO:0000256" key="1">
    <source>
        <dbReference type="ARBA" id="ARBA00022649"/>
    </source>
</evidence>
<dbReference type="InterPro" id="IPR035093">
    <property type="entry name" value="RelE/ParE_toxin_dom_sf"/>
</dbReference>
<keyword evidence="1" id="KW-1277">Toxin-antitoxin system</keyword>
<proteinExistence type="predicted"/>
<reference evidence="2 3" key="1">
    <citation type="submission" date="2019-02" db="EMBL/GenBank/DDBJ databases">
        <title>Deep-cultivation of Planctomycetes and their phenomic and genomic characterization uncovers novel biology.</title>
        <authorList>
            <person name="Wiegand S."/>
            <person name="Jogler M."/>
            <person name="Boedeker C."/>
            <person name="Pinto D."/>
            <person name="Vollmers J."/>
            <person name="Rivas-Marin E."/>
            <person name="Kohn T."/>
            <person name="Peeters S.H."/>
            <person name="Heuer A."/>
            <person name="Rast P."/>
            <person name="Oberbeckmann S."/>
            <person name="Bunk B."/>
            <person name="Jeske O."/>
            <person name="Meyerdierks A."/>
            <person name="Storesund J.E."/>
            <person name="Kallscheuer N."/>
            <person name="Luecker S."/>
            <person name="Lage O.M."/>
            <person name="Pohl T."/>
            <person name="Merkel B.J."/>
            <person name="Hornburger P."/>
            <person name="Mueller R.-W."/>
            <person name="Bruemmer F."/>
            <person name="Labrenz M."/>
            <person name="Spormann A.M."/>
            <person name="Op Den Camp H."/>
            <person name="Overmann J."/>
            <person name="Amann R."/>
            <person name="Jetten M.S.M."/>
            <person name="Mascher T."/>
            <person name="Medema M.H."/>
            <person name="Devos D.P."/>
            <person name="Kaster A.-K."/>
            <person name="Ovreas L."/>
            <person name="Rohde M."/>
            <person name="Galperin M.Y."/>
            <person name="Jogler C."/>
        </authorList>
    </citation>
    <scope>NUCLEOTIDE SEQUENCE [LARGE SCALE GENOMIC DNA]</scope>
    <source>
        <strain evidence="2 3">Pan54</strain>
    </source>
</reference>
<dbReference type="AlphaFoldDB" id="A0A5C5XII6"/>
<dbReference type="RefSeq" id="WP_146503603.1">
    <property type="nucleotide sequence ID" value="NZ_SJPG01000001.1"/>
</dbReference>
<keyword evidence="3" id="KW-1185">Reference proteome</keyword>
<dbReference type="EMBL" id="SJPG01000001">
    <property type="protein sequence ID" value="TWT61642.1"/>
    <property type="molecule type" value="Genomic_DNA"/>
</dbReference>
<gene>
    <name evidence="2" type="ORF">Pan54_23780</name>
</gene>
<dbReference type="Proteomes" id="UP000316095">
    <property type="component" value="Unassembled WGS sequence"/>
</dbReference>
<dbReference type="InterPro" id="IPR007712">
    <property type="entry name" value="RelE/ParE_toxin"/>
</dbReference>
<comment type="caution">
    <text evidence="2">The sequence shown here is derived from an EMBL/GenBank/DDBJ whole genome shotgun (WGS) entry which is preliminary data.</text>
</comment>
<dbReference type="Gene3D" id="3.30.2310.20">
    <property type="entry name" value="RelE-like"/>
    <property type="match status" value="1"/>
</dbReference>
<dbReference type="OrthoDB" id="9809155at2"/>
<protein>
    <submittedName>
        <fullName evidence="2">Plasmid stabilization system protein</fullName>
    </submittedName>
</protein>
<evidence type="ECO:0000313" key="2">
    <source>
        <dbReference type="EMBL" id="TWT61642.1"/>
    </source>
</evidence>